<accession>A0A094Q8Y8</accession>
<keyword evidence="5 9" id="KW-1133">Transmembrane helix</keyword>
<dbReference type="PANTHER" id="PTHR23513">
    <property type="entry name" value="INTEGRAL MEMBRANE EFFLUX PROTEIN-RELATED"/>
    <property type="match status" value="1"/>
</dbReference>
<keyword evidence="6 9" id="KW-0472">Membrane</keyword>
<dbReference type="PROSITE" id="PS50850">
    <property type="entry name" value="MFS"/>
    <property type="match status" value="1"/>
</dbReference>
<evidence type="ECO:0000256" key="6">
    <source>
        <dbReference type="ARBA" id="ARBA00023136"/>
    </source>
</evidence>
<evidence type="ECO:0000256" key="7">
    <source>
        <dbReference type="ARBA" id="ARBA00038075"/>
    </source>
</evidence>
<evidence type="ECO:0000256" key="4">
    <source>
        <dbReference type="ARBA" id="ARBA00022692"/>
    </source>
</evidence>
<name>A0A094Q8Y8_9ZZZZ</name>
<comment type="similarity">
    <text evidence="7">Belongs to the major facilitator superfamily. Drug:H(+) antiporter-3 (DHA3) (TC 2.A.1.21) family.</text>
</comment>
<evidence type="ECO:0000256" key="9">
    <source>
        <dbReference type="SAM" id="Phobius"/>
    </source>
</evidence>
<protein>
    <recommendedName>
        <fullName evidence="8">Multidrug efflux pump Tap</fullName>
    </recommendedName>
</protein>
<comment type="caution">
    <text evidence="11">The sequence shown here is derived from an EMBL/GenBank/DDBJ whole genome shotgun (WGS) entry which is preliminary data.</text>
</comment>
<evidence type="ECO:0000256" key="8">
    <source>
        <dbReference type="ARBA" id="ARBA00040914"/>
    </source>
</evidence>
<feature type="transmembrane region" description="Helical" evidence="9">
    <location>
        <begin position="45"/>
        <end position="66"/>
    </location>
</feature>
<dbReference type="PANTHER" id="PTHR23513:SF9">
    <property type="entry name" value="ENTEROBACTIN EXPORTER ENTS"/>
    <property type="match status" value="1"/>
</dbReference>
<keyword evidence="4 9" id="KW-0812">Transmembrane</keyword>
<feature type="transmembrane region" description="Helical" evidence="9">
    <location>
        <begin position="371"/>
        <end position="391"/>
    </location>
</feature>
<dbReference type="InterPro" id="IPR011701">
    <property type="entry name" value="MFS"/>
</dbReference>
<feature type="transmembrane region" description="Helical" evidence="9">
    <location>
        <begin position="309"/>
        <end position="331"/>
    </location>
</feature>
<dbReference type="InterPro" id="IPR020846">
    <property type="entry name" value="MFS_dom"/>
</dbReference>
<feature type="transmembrane region" description="Helical" evidence="9">
    <location>
        <begin position="168"/>
        <end position="191"/>
    </location>
</feature>
<proteinExistence type="inferred from homology"/>
<sequence length="410" mass="43046">MRIRHSHLLALAALFASVGNSAVHIAIPWLVLETTGSSANAGVVLGISGFSVIFTAPIIGGLIAVLGARPVSIWADIISAGSVVLFPIVGSLFGLNLTSLLIIAIIGAMFDPAGATARKSLIQAVAERDGLSLIKFNGTYEAAATIGTVLGPTGAALAISFVGINATFYLIAIVFVLASCLAFFIPVVTTYTKSDESFSVKNVFKETRIGMSALWNDKPLLSLVGLYTLLTAIYMPVESIVLSRYFRDLNEPRTLGFVLSAMSVGIVIGALQFHRAVRIFSPGNMVIVSMTLIGAVVCAMAFLPNAIIFIGLGLALGLAFGPVSPMSNYLVQQRMPQQLHGPVFGTQFSLMYLATPAGTLALGLIVQSVSIAPLLFVIGALFIVVTLLVGFTGPLRRLSVDASSQDDPTE</sequence>
<dbReference type="EMBL" id="JNSL01000020">
    <property type="protein sequence ID" value="KGA20700.1"/>
    <property type="molecule type" value="Genomic_DNA"/>
</dbReference>
<keyword evidence="2" id="KW-0813">Transport</keyword>
<dbReference type="InterPro" id="IPR036259">
    <property type="entry name" value="MFS_trans_sf"/>
</dbReference>
<dbReference type="SUPFAM" id="SSF103473">
    <property type="entry name" value="MFS general substrate transporter"/>
    <property type="match status" value="1"/>
</dbReference>
<feature type="transmembrane region" description="Helical" evidence="9">
    <location>
        <begin position="220"/>
        <end position="242"/>
    </location>
</feature>
<evidence type="ECO:0000313" key="11">
    <source>
        <dbReference type="EMBL" id="KGA20700.1"/>
    </source>
</evidence>
<evidence type="ECO:0000259" key="10">
    <source>
        <dbReference type="PROSITE" id="PS50850"/>
    </source>
</evidence>
<feature type="domain" description="Major facilitator superfamily (MFS) profile" evidence="10">
    <location>
        <begin position="5"/>
        <end position="397"/>
    </location>
</feature>
<dbReference type="CDD" id="cd06173">
    <property type="entry name" value="MFS_MefA_like"/>
    <property type="match status" value="1"/>
</dbReference>
<feature type="transmembrane region" description="Helical" evidence="9">
    <location>
        <begin position="254"/>
        <end position="273"/>
    </location>
</feature>
<keyword evidence="3" id="KW-1003">Cell membrane</keyword>
<gene>
    <name evidence="11" type="ORF">GM51_5015</name>
</gene>
<dbReference type="GO" id="GO:0005886">
    <property type="term" value="C:plasma membrane"/>
    <property type="evidence" value="ECO:0007669"/>
    <property type="project" value="UniProtKB-SubCell"/>
</dbReference>
<dbReference type="AlphaFoldDB" id="A0A094Q8Y8"/>
<organism evidence="11">
    <name type="scientific">freshwater metagenome</name>
    <dbReference type="NCBI Taxonomy" id="449393"/>
    <lineage>
        <taxon>unclassified sequences</taxon>
        <taxon>metagenomes</taxon>
        <taxon>ecological metagenomes</taxon>
    </lineage>
</organism>
<feature type="transmembrane region" description="Helical" evidence="9">
    <location>
        <begin position="138"/>
        <end position="162"/>
    </location>
</feature>
<feature type="transmembrane region" description="Helical" evidence="9">
    <location>
        <begin position="343"/>
        <end position="365"/>
    </location>
</feature>
<evidence type="ECO:0000256" key="2">
    <source>
        <dbReference type="ARBA" id="ARBA00022448"/>
    </source>
</evidence>
<evidence type="ECO:0000256" key="1">
    <source>
        <dbReference type="ARBA" id="ARBA00004651"/>
    </source>
</evidence>
<evidence type="ECO:0000256" key="3">
    <source>
        <dbReference type="ARBA" id="ARBA00022475"/>
    </source>
</evidence>
<dbReference type="Pfam" id="PF07690">
    <property type="entry name" value="MFS_1"/>
    <property type="match status" value="1"/>
</dbReference>
<evidence type="ECO:0000256" key="5">
    <source>
        <dbReference type="ARBA" id="ARBA00022989"/>
    </source>
</evidence>
<dbReference type="GO" id="GO:0022857">
    <property type="term" value="F:transmembrane transporter activity"/>
    <property type="evidence" value="ECO:0007669"/>
    <property type="project" value="InterPro"/>
</dbReference>
<reference evidence="11" key="1">
    <citation type="submission" date="2014-06" db="EMBL/GenBank/DDBJ databases">
        <title>Key roles for freshwater Actinobacteria revealed by deep metagenomic sequencing.</title>
        <authorList>
            <person name="Ghai R."/>
            <person name="Mizuno C.M."/>
            <person name="Picazo A."/>
            <person name="Camacho A."/>
            <person name="Rodriguez-Valera F."/>
        </authorList>
    </citation>
    <scope>NUCLEOTIDE SEQUENCE</scope>
</reference>
<comment type="subcellular location">
    <subcellularLocation>
        <location evidence="1">Cell membrane</location>
        <topology evidence="1">Multi-pass membrane protein</topology>
    </subcellularLocation>
</comment>
<dbReference type="Gene3D" id="1.20.1250.20">
    <property type="entry name" value="MFS general substrate transporter like domains"/>
    <property type="match status" value="1"/>
</dbReference>